<sequence length="187" mass="20029">MFRRDSRDPLERQLSQLRQQLEQSALEELAPDEELPPATVSEPAVAAPRTPIRPAPESITRPTVPGPVDRSMSVLAANARWEGTIQTEGSLVIHGHLQGTVRAAHDVTIAEGATVDAEIAAQNVIVHGSVRGRIEARGRLEIHPSSEVVGEVIAPSLIVHEGARLTGKLKMGSGETDEREVTTGGRP</sequence>
<dbReference type="InterPro" id="IPR007607">
    <property type="entry name" value="BacA/B"/>
</dbReference>
<dbReference type="AlphaFoldDB" id="A0A7C2BDQ0"/>
<comment type="similarity">
    <text evidence="1">Belongs to the bactofilin family.</text>
</comment>
<comment type="caution">
    <text evidence="2">The sequence shown here is derived from an EMBL/GenBank/DDBJ whole genome shotgun (WGS) entry which is preliminary data.</text>
</comment>
<evidence type="ECO:0000313" key="2">
    <source>
        <dbReference type="EMBL" id="HEF64327.1"/>
    </source>
</evidence>
<proteinExistence type="inferred from homology"/>
<name>A0A7C2BDQ0_THERO</name>
<dbReference type="PANTHER" id="PTHR35024">
    <property type="entry name" value="HYPOTHETICAL CYTOSOLIC PROTEIN"/>
    <property type="match status" value="1"/>
</dbReference>
<evidence type="ECO:0000256" key="1">
    <source>
        <dbReference type="ARBA" id="ARBA00044755"/>
    </source>
</evidence>
<accession>A0A7C2BDQ0</accession>
<protein>
    <submittedName>
        <fullName evidence="2">Polymer-forming cytoskeletal protein</fullName>
    </submittedName>
</protein>
<gene>
    <name evidence="2" type="ORF">ENP47_01765</name>
</gene>
<organism evidence="2">
    <name type="scientific">Thermomicrobium roseum</name>
    <dbReference type="NCBI Taxonomy" id="500"/>
    <lineage>
        <taxon>Bacteria</taxon>
        <taxon>Pseudomonadati</taxon>
        <taxon>Thermomicrobiota</taxon>
        <taxon>Thermomicrobia</taxon>
        <taxon>Thermomicrobiales</taxon>
        <taxon>Thermomicrobiaceae</taxon>
        <taxon>Thermomicrobium</taxon>
    </lineage>
</organism>
<dbReference type="EMBL" id="DSJL01000002">
    <property type="protein sequence ID" value="HEF64327.1"/>
    <property type="molecule type" value="Genomic_DNA"/>
</dbReference>
<dbReference type="Pfam" id="PF04519">
    <property type="entry name" value="Bactofilin"/>
    <property type="match status" value="1"/>
</dbReference>
<reference evidence="2" key="1">
    <citation type="journal article" date="2020" name="mSystems">
        <title>Genome- and Community-Level Interaction Insights into Carbon Utilization and Element Cycling Functions of Hydrothermarchaeota in Hydrothermal Sediment.</title>
        <authorList>
            <person name="Zhou Z."/>
            <person name="Liu Y."/>
            <person name="Xu W."/>
            <person name="Pan J."/>
            <person name="Luo Z.H."/>
            <person name="Li M."/>
        </authorList>
    </citation>
    <scope>NUCLEOTIDE SEQUENCE [LARGE SCALE GENOMIC DNA]</scope>
    <source>
        <strain evidence="2">SpSt-222</strain>
    </source>
</reference>
<dbReference type="PANTHER" id="PTHR35024:SF4">
    <property type="entry name" value="POLYMER-FORMING CYTOSKELETAL PROTEIN"/>
    <property type="match status" value="1"/>
</dbReference>